<dbReference type="PANTHER" id="PTHR16166:SF93">
    <property type="entry name" value="INTERMEMBRANE LIPID TRANSFER PROTEIN VPS13"/>
    <property type="match status" value="1"/>
</dbReference>
<dbReference type="AlphaFoldDB" id="A0A3P7M413"/>
<keyword evidence="6" id="KW-1185">Reference proteome</keyword>
<evidence type="ECO:0000259" key="4">
    <source>
        <dbReference type="Pfam" id="PF12624"/>
    </source>
</evidence>
<dbReference type="GO" id="GO:0045053">
    <property type="term" value="P:protein retention in Golgi apparatus"/>
    <property type="evidence" value="ECO:0007669"/>
    <property type="project" value="TreeGrafter"/>
</dbReference>
<sequence length="1015" mass="115555">MFFKNFVNFGFVEPPDLAADSFVEKFAATVIKNLQVTIRNIHIRYEDKYSNRSRPFVVGATLEGINFKTTDENWNETIHKEVVKVVYKLVSLNNLALYWNSDSTLFSDLTDHAKILQEMNDSIVVGNKKPSGYKYMLEPINMQAKLALNQKPETDGSNWTIPKISLQLGLDILALAVGKYQYQDLLLLLEAQERFRTAAQYLKYRPNLNEYRGHYKEWWHFAYKAILEENVRRRRNNWNWERMKKHRKLVKSYKAAWLKKQTEKNLSSEDQNIIEEADMEIDRRGLKRVEDQPQGWIGWAKSWWSGDEGEQKKAEGGDKLSTPGDIVSKFEQAMTPEEKAKLFEAIDYQVAIMIFIISFKNFVIVTDYFNLQENTPPTDYPKHFVENVIVADLNVLMIVIEDAITLKFTTITTKIQQRPAAQAVNLKSGIKKVTMDGCGQPVLFMQDESTDWLTVLVDTNPLDRDKAGYDQYVKLAVAPTFMKYHAPAINTAIEALRPPESDVKARSLTGLAHAVDTKTKLMLDIRISPLTIVISEGGIFDEGKRNLIADLGLLTLTTVDDSSFAEASYTGNEDAERRQQLLIRAYDKFNVKLTNVQLIFADNYGNGMAARTDPKSPFHLLQPTGMDIGFHKSSIDDLQLPKYTISGFLKKNEVQFSRSALLQVFFFQFEKARVKDLAKMRAIMEVAEIEHTAEKVEVKKEESGVGGEPQQQQQQDQQQQRKTDVQQIQLELNLTLDQVGLVIGTPDAIFLSVQIRRLGCGLQMRTFDMVATAYLGDLTVEQPQYKSLVPGRETLFVIDNTHKSDQNLLQLKYVQANKESPFFATDYKSTEQAIDFSFRTLTVTLHQLQEQQGVKPKETAVAANAVDAAPEQVEKRALSRTPSQQSVKSLSTFESMKLSQARRQRELEQAQDDRIIKTHVNALFDALSVYVGSNECLDTSLGISEIRATVIMKVRTMEVEGGVKAITMEDCTGHTIHKHLLALCGEDMEMLSFTFKQFNRSDAEKKQMKPSDLDM</sequence>
<evidence type="ECO:0000256" key="3">
    <source>
        <dbReference type="SAM" id="MobiDB-lite"/>
    </source>
</evidence>
<name>A0A3P7M413_9BILA</name>
<organism evidence="5 6">
    <name type="scientific">Gongylonema pulchrum</name>
    <dbReference type="NCBI Taxonomy" id="637853"/>
    <lineage>
        <taxon>Eukaryota</taxon>
        <taxon>Metazoa</taxon>
        <taxon>Ecdysozoa</taxon>
        <taxon>Nematoda</taxon>
        <taxon>Chromadorea</taxon>
        <taxon>Rhabditida</taxon>
        <taxon>Spirurina</taxon>
        <taxon>Spiruromorpha</taxon>
        <taxon>Spiruroidea</taxon>
        <taxon>Gongylonematidae</taxon>
        <taxon>Gongylonema</taxon>
    </lineage>
</organism>
<feature type="region of interest" description="Disordered" evidence="3">
    <location>
        <begin position="698"/>
        <end position="720"/>
    </location>
</feature>
<dbReference type="InterPro" id="IPR026847">
    <property type="entry name" value="VPS13"/>
</dbReference>
<evidence type="ECO:0000256" key="1">
    <source>
        <dbReference type="ARBA" id="ARBA00006545"/>
    </source>
</evidence>
<dbReference type="Proteomes" id="UP000271098">
    <property type="component" value="Unassembled WGS sequence"/>
</dbReference>
<protein>
    <recommendedName>
        <fullName evidence="4">Chorein N-terminal domain-containing protein</fullName>
    </recommendedName>
</protein>
<feature type="domain" description="Chorein N-terminal" evidence="4">
    <location>
        <begin position="19"/>
        <end position="435"/>
    </location>
</feature>
<dbReference type="OrthoDB" id="428159at2759"/>
<accession>A0A3P7M413</accession>
<evidence type="ECO:0000313" key="5">
    <source>
        <dbReference type="EMBL" id="VDN20600.1"/>
    </source>
</evidence>
<comment type="similarity">
    <text evidence="1">Belongs to the VPS13 family.</text>
</comment>
<dbReference type="EMBL" id="UYRT01079384">
    <property type="protein sequence ID" value="VDN20600.1"/>
    <property type="molecule type" value="Genomic_DNA"/>
</dbReference>
<dbReference type="PANTHER" id="PTHR16166">
    <property type="entry name" value="VACUOLAR PROTEIN SORTING-ASSOCIATED PROTEIN VPS13"/>
    <property type="match status" value="1"/>
</dbReference>
<evidence type="ECO:0000313" key="6">
    <source>
        <dbReference type="Proteomes" id="UP000271098"/>
    </source>
</evidence>
<reference evidence="5 6" key="1">
    <citation type="submission" date="2018-11" db="EMBL/GenBank/DDBJ databases">
        <authorList>
            <consortium name="Pathogen Informatics"/>
        </authorList>
    </citation>
    <scope>NUCLEOTIDE SEQUENCE [LARGE SCALE GENOMIC DNA]</scope>
</reference>
<evidence type="ECO:0000256" key="2">
    <source>
        <dbReference type="ARBA" id="ARBA00022448"/>
    </source>
</evidence>
<proteinExistence type="inferred from homology"/>
<dbReference type="GO" id="GO:0006623">
    <property type="term" value="P:protein targeting to vacuole"/>
    <property type="evidence" value="ECO:0007669"/>
    <property type="project" value="TreeGrafter"/>
</dbReference>
<gene>
    <name evidence="5" type="ORF">GPUH_LOCUS12523</name>
</gene>
<feature type="compositionally biased region" description="Low complexity" evidence="3">
    <location>
        <begin position="708"/>
        <end position="718"/>
    </location>
</feature>
<dbReference type="Pfam" id="PF12624">
    <property type="entry name" value="VPS13_N"/>
    <property type="match status" value="1"/>
</dbReference>
<dbReference type="InterPro" id="IPR026854">
    <property type="entry name" value="VPS13_N"/>
</dbReference>
<keyword evidence="2" id="KW-0813">Transport</keyword>